<sequence length="77" mass="9014">MKQKKSLTLSSLILSLQKKNAIERERRNAEKRRKERKEVEEKKDRKRERAQGTRGEGPRGAITGFGCVHRRDGRRIA</sequence>
<name>A0AAP0HVM3_9MAGN</name>
<dbReference type="EMBL" id="JBBNAF010000011">
    <property type="protein sequence ID" value="KAK9098774.1"/>
    <property type="molecule type" value="Genomic_DNA"/>
</dbReference>
<comment type="caution">
    <text evidence="2">The sequence shown here is derived from an EMBL/GenBank/DDBJ whole genome shotgun (WGS) entry which is preliminary data.</text>
</comment>
<protein>
    <submittedName>
        <fullName evidence="2">Uncharacterized protein</fullName>
    </submittedName>
</protein>
<evidence type="ECO:0000313" key="2">
    <source>
        <dbReference type="EMBL" id="KAK9098774.1"/>
    </source>
</evidence>
<organism evidence="2 3">
    <name type="scientific">Stephania yunnanensis</name>
    <dbReference type="NCBI Taxonomy" id="152371"/>
    <lineage>
        <taxon>Eukaryota</taxon>
        <taxon>Viridiplantae</taxon>
        <taxon>Streptophyta</taxon>
        <taxon>Embryophyta</taxon>
        <taxon>Tracheophyta</taxon>
        <taxon>Spermatophyta</taxon>
        <taxon>Magnoliopsida</taxon>
        <taxon>Ranunculales</taxon>
        <taxon>Menispermaceae</taxon>
        <taxon>Menispermoideae</taxon>
        <taxon>Cissampelideae</taxon>
        <taxon>Stephania</taxon>
    </lineage>
</organism>
<feature type="region of interest" description="Disordered" evidence="1">
    <location>
        <begin position="1"/>
        <end position="77"/>
    </location>
</feature>
<gene>
    <name evidence="2" type="ORF">Syun_025819</name>
</gene>
<feature type="compositionally biased region" description="Basic and acidic residues" evidence="1">
    <location>
        <begin position="36"/>
        <end position="51"/>
    </location>
</feature>
<evidence type="ECO:0000256" key="1">
    <source>
        <dbReference type="SAM" id="MobiDB-lite"/>
    </source>
</evidence>
<feature type="compositionally biased region" description="Low complexity" evidence="1">
    <location>
        <begin position="1"/>
        <end position="19"/>
    </location>
</feature>
<evidence type="ECO:0000313" key="3">
    <source>
        <dbReference type="Proteomes" id="UP001420932"/>
    </source>
</evidence>
<keyword evidence="3" id="KW-1185">Reference proteome</keyword>
<reference evidence="2 3" key="1">
    <citation type="submission" date="2024-01" db="EMBL/GenBank/DDBJ databases">
        <title>Genome assemblies of Stephania.</title>
        <authorList>
            <person name="Yang L."/>
        </authorList>
    </citation>
    <scope>NUCLEOTIDE SEQUENCE [LARGE SCALE GENOMIC DNA]</scope>
    <source>
        <strain evidence="2">YNDBR</strain>
        <tissue evidence="2">Leaf</tissue>
    </source>
</reference>
<dbReference type="AlphaFoldDB" id="A0AAP0HVM3"/>
<accession>A0AAP0HVM3</accession>
<proteinExistence type="predicted"/>
<dbReference type="Proteomes" id="UP001420932">
    <property type="component" value="Unassembled WGS sequence"/>
</dbReference>